<keyword evidence="2" id="KW-0812">Transmembrane</keyword>
<evidence type="ECO:0000256" key="2">
    <source>
        <dbReference type="SAM" id="Phobius"/>
    </source>
</evidence>
<sequence length="307" mass="32176">MAGGQNERFGKFDKHVQRLPDYAQRAGRVMRAYAESKAERQSGATAAGDGSPSRQVGAAVPPVVAEVRDKWVRWNDPAAKHERRKRRTSRALTLWIILSLLSVLYAVVGYAGITGGIGGWQGAFSGLVGTVIFTVFGVRSGIRLYRLSRTTVVPAPRPPVLPRTGSAARQPMERLARSEASLTDLLAQLSASADHGTAPVPALSVEQTRATAAEAATALRALAARIESVERAKMSAPAGEQPALDTAIASLRAQLDDGVEEYGALVAAAGRAVAASSGGVSQAKDALTDATDRLAGLASALRDLSSR</sequence>
<protein>
    <submittedName>
        <fullName evidence="3">Uncharacterized protein</fullName>
    </submittedName>
</protein>
<accession>I0V6V8</accession>
<organism evidence="3 4">
    <name type="scientific">Saccharomonospora xinjiangensis XJ-54</name>
    <dbReference type="NCBI Taxonomy" id="882086"/>
    <lineage>
        <taxon>Bacteria</taxon>
        <taxon>Bacillati</taxon>
        <taxon>Actinomycetota</taxon>
        <taxon>Actinomycetes</taxon>
        <taxon>Pseudonocardiales</taxon>
        <taxon>Pseudonocardiaceae</taxon>
        <taxon>Saccharomonospora</taxon>
    </lineage>
</organism>
<dbReference type="NCBIfam" id="NF047839">
    <property type="entry name" value="PspM_Rv2743c"/>
    <property type="match status" value="1"/>
</dbReference>
<feature type="transmembrane region" description="Helical" evidence="2">
    <location>
        <begin position="119"/>
        <end position="138"/>
    </location>
</feature>
<evidence type="ECO:0000256" key="1">
    <source>
        <dbReference type="SAM" id="MobiDB-lite"/>
    </source>
</evidence>
<keyword evidence="2" id="KW-1133">Transmembrane helix</keyword>
<feature type="transmembrane region" description="Helical" evidence="2">
    <location>
        <begin position="92"/>
        <end position="113"/>
    </location>
</feature>
<evidence type="ECO:0000313" key="4">
    <source>
        <dbReference type="Proteomes" id="UP000004691"/>
    </source>
</evidence>
<dbReference type="OrthoDB" id="3701303at2"/>
<reference evidence="3 4" key="1">
    <citation type="submission" date="2012-01" db="EMBL/GenBank/DDBJ databases">
        <title>Improved High-Quality Draft sequence of Saccharomonospora xinjiangensis XJ-54.</title>
        <authorList>
            <consortium name="US DOE Joint Genome Institute"/>
            <person name="Lucas S."/>
            <person name="Han J."/>
            <person name="Lapidus A."/>
            <person name="Cheng J.-F."/>
            <person name="Goodwin L."/>
            <person name="Pitluck S."/>
            <person name="Peters L."/>
            <person name="Mikhailova N."/>
            <person name="Teshima H."/>
            <person name="Detter J.C."/>
            <person name="Han C."/>
            <person name="Tapia R."/>
            <person name="Land M."/>
            <person name="Hauser L."/>
            <person name="Kyrpides N."/>
            <person name="Ivanova N."/>
            <person name="Pagani I."/>
            <person name="Brambilla E.-M."/>
            <person name="Klenk H.-P."/>
            <person name="Woyke T."/>
        </authorList>
    </citation>
    <scope>NUCLEOTIDE SEQUENCE [LARGE SCALE GENOMIC DNA]</scope>
    <source>
        <strain evidence="3 4">XJ-54</strain>
    </source>
</reference>
<name>I0V6V8_9PSEU</name>
<dbReference type="STRING" id="882086.SacxiDRAFT_3668"/>
<dbReference type="HOGENOM" id="CLU_076590_0_0_11"/>
<gene>
    <name evidence="3" type="ORF">SacxiDRAFT_3668</name>
</gene>
<dbReference type="Pfam" id="PF25587">
    <property type="entry name" value="Rv2743c"/>
    <property type="match status" value="1"/>
</dbReference>
<keyword evidence="4" id="KW-1185">Reference proteome</keyword>
<proteinExistence type="predicted"/>
<evidence type="ECO:0000313" key="3">
    <source>
        <dbReference type="EMBL" id="EID55861.1"/>
    </source>
</evidence>
<dbReference type="Proteomes" id="UP000004691">
    <property type="component" value="Unassembled WGS sequence"/>
</dbReference>
<dbReference type="RefSeq" id="WP_006240060.1">
    <property type="nucleotide sequence ID" value="NZ_JH636049.1"/>
</dbReference>
<keyword evidence="2" id="KW-0472">Membrane</keyword>
<feature type="region of interest" description="Disordered" evidence="1">
    <location>
        <begin position="34"/>
        <end position="59"/>
    </location>
</feature>
<dbReference type="InterPro" id="IPR057952">
    <property type="entry name" value="Rv2743c-like"/>
</dbReference>
<dbReference type="AlphaFoldDB" id="I0V6V8"/>
<dbReference type="EMBL" id="JH636049">
    <property type="protein sequence ID" value="EID55861.1"/>
    <property type="molecule type" value="Genomic_DNA"/>
</dbReference>
<dbReference type="eggNOG" id="ENOG5034BWG">
    <property type="taxonomic scope" value="Bacteria"/>
</dbReference>